<feature type="transmembrane region" description="Helical" evidence="2">
    <location>
        <begin position="12"/>
        <end position="32"/>
    </location>
</feature>
<protein>
    <submittedName>
        <fullName evidence="3">Uncharacterized protein</fullName>
    </submittedName>
</protein>
<dbReference type="Proteomes" id="UP000198975">
    <property type="component" value="Unassembled WGS sequence"/>
</dbReference>
<feature type="coiled-coil region" evidence="1">
    <location>
        <begin position="55"/>
        <end position="82"/>
    </location>
</feature>
<organism evidence="3 4">
    <name type="scientific">Kosakonia oryzendophytica</name>
    <dbReference type="NCBI Taxonomy" id="1005665"/>
    <lineage>
        <taxon>Bacteria</taxon>
        <taxon>Pseudomonadati</taxon>
        <taxon>Pseudomonadota</taxon>
        <taxon>Gammaproteobacteria</taxon>
        <taxon>Enterobacterales</taxon>
        <taxon>Enterobacteriaceae</taxon>
        <taxon>Kosakonia</taxon>
    </lineage>
</organism>
<sequence length="348" mass="39455">MKSFIFDTLKDLLPILSGVLGVLGVLNVFKKINGKLTAWGWFAVILILLSTIGGVVLAKKEKADDEREKEQLQNKLNHILNDLAKVKRPLGEVQLTFFTKLPNSDPEVESYKEYLKEKVANLPKGKGYGFRPQLNKDIKSLLLDENGRPIIYDINSDSAYWPDDRFPTLQSASKAYTLIMCISLKRIKPEEYQSYIYSSRSGDWCSGPVIFPNNIIYYDIKQDEVGFRTHIKFKKESVFSNGKVSSVQDLFGARVFFQPPTLARTFIKDRLIKNGASKDAIERHERTTSFFAALQAEGASIDTGGGQDFDINGEDIKKYTGIDMNTFFYSDLPLNDREDIVHHQDANN</sequence>
<keyword evidence="4" id="KW-1185">Reference proteome</keyword>
<name>A0A1C4DMM8_9ENTR</name>
<dbReference type="AlphaFoldDB" id="A0A1C4DMM8"/>
<evidence type="ECO:0000256" key="1">
    <source>
        <dbReference type="SAM" id="Coils"/>
    </source>
</evidence>
<reference evidence="4" key="1">
    <citation type="submission" date="2016-08" db="EMBL/GenBank/DDBJ databases">
        <authorList>
            <person name="Varghese N."/>
            <person name="Submissions Spin"/>
        </authorList>
    </citation>
    <scope>NUCLEOTIDE SEQUENCE [LARGE SCALE GENOMIC DNA]</scope>
    <source>
        <strain evidence="4">REICA_082</strain>
    </source>
</reference>
<evidence type="ECO:0000256" key="2">
    <source>
        <dbReference type="SAM" id="Phobius"/>
    </source>
</evidence>
<evidence type="ECO:0000313" key="3">
    <source>
        <dbReference type="EMBL" id="SCC32597.1"/>
    </source>
</evidence>
<dbReference type="EMBL" id="FMAY01000013">
    <property type="protein sequence ID" value="SCC32597.1"/>
    <property type="molecule type" value="Genomic_DNA"/>
</dbReference>
<keyword evidence="2" id="KW-1133">Transmembrane helix</keyword>
<keyword evidence="2" id="KW-0472">Membrane</keyword>
<dbReference type="RefSeq" id="WP_088237026.1">
    <property type="nucleotide sequence ID" value="NZ_FMAY01000013.1"/>
</dbReference>
<evidence type="ECO:0000313" key="4">
    <source>
        <dbReference type="Proteomes" id="UP000198975"/>
    </source>
</evidence>
<keyword evidence="1" id="KW-0175">Coiled coil</keyword>
<proteinExistence type="predicted"/>
<accession>A0A1C4DMM8</accession>
<gene>
    <name evidence="3" type="ORF">GA0061071_11355</name>
</gene>
<keyword evidence="2" id="KW-0812">Transmembrane</keyword>
<feature type="transmembrane region" description="Helical" evidence="2">
    <location>
        <begin position="38"/>
        <end position="58"/>
    </location>
</feature>